<name>A0ABW5GHB2_9PSEU</name>
<proteinExistence type="predicted"/>
<evidence type="ECO:0000313" key="1">
    <source>
        <dbReference type="EMBL" id="MFD2460220.1"/>
    </source>
</evidence>
<dbReference type="RefSeq" id="WP_345398236.1">
    <property type="nucleotide sequence ID" value="NZ_BAABHG010000009.1"/>
</dbReference>
<keyword evidence="2" id="KW-1185">Reference proteome</keyword>
<accession>A0ABW5GHB2</accession>
<dbReference type="InterPro" id="IPR023393">
    <property type="entry name" value="START-like_dom_sf"/>
</dbReference>
<sequence>MAARRFSFEINRTSTAPPSTLFGLETDGSRWSEWARPLVPQSRWARHGEPEPGGVGAIRELGLWPVLVREETLEYELDRRHVYTFAGAAPVKDYRAEVFFTPTDDGGTNLRWTGSFAEPLPGTGPALLTAVRGTIRFLSAQLVKAAENRR</sequence>
<dbReference type="Pfam" id="PF10604">
    <property type="entry name" value="Polyketide_cyc2"/>
    <property type="match status" value="1"/>
</dbReference>
<dbReference type="InterPro" id="IPR019587">
    <property type="entry name" value="Polyketide_cyclase/dehydratase"/>
</dbReference>
<gene>
    <name evidence="1" type="ORF">ACFSYJ_16535</name>
</gene>
<dbReference type="Proteomes" id="UP001597419">
    <property type="component" value="Unassembled WGS sequence"/>
</dbReference>
<dbReference type="EMBL" id="JBHUKU010000008">
    <property type="protein sequence ID" value="MFD2460220.1"/>
    <property type="molecule type" value="Genomic_DNA"/>
</dbReference>
<protein>
    <submittedName>
        <fullName evidence="1">SRPBCC family protein</fullName>
    </submittedName>
</protein>
<reference evidence="2" key="1">
    <citation type="journal article" date="2019" name="Int. J. Syst. Evol. Microbiol.">
        <title>The Global Catalogue of Microorganisms (GCM) 10K type strain sequencing project: providing services to taxonomists for standard genome sequencing and annotation.</title>
        <authorList>
            <consortium name="The Broad Institute Genomics Platform"/>
            <consortium name="The Broad Institute Genome Sequencing Center for Infectious Disease"/>
            <person name="Wu L."/>
            <person name="Ma J."/>
        </authorList>
    </citation>
    <scope>NUCLEOTIDE SEQUENCE [LARGE SCALE GENOMIC DNA]</scope>
    <source>
        <strain evidence="2">CGMCC 4.7643</strain>
    </source>
</reference>
<evidence type="ECO:0000313" key="2">
    <source>
        <dbReference type="Proteomes" id="UP001597419"/>
    </source>
</evidence>
<dbReference type="Gene3D" id="3.30.530.20">
    <property type="match status" value="1"/>
</dbReference>
<dbReference type="SUPFAM" id="SSF55961">
    <property type="entry name" value="Bet v1-like"/>
    <property type="match status" value="1"/>
</dbReference>
<comment type="caution">
    <text evidence="1">The sequence shown here is derived from an EMBL/GenBank/DDBJ whole genome shotgun (WGS) entry which is preliminary data.</text>
</comment>
<organism evidence="1 2">
    <name type="scientific">Amycolatopsis samaneae</name>
    <dbReference type="NCBI Taxonomy" id="664691"/>
    <lineage>
        <taxon>Bacteria</taxon>
        <taxon>Bacillati</taxon>
        <taxon>Actinomycetota</taxon>
        <taxon>Actinomycetes</taxon>
        <taxon>Pseudonocardiales</taxon>
        <taxon>Pseudonocardiaceae</taxon>
        <taxon>Amycolatopsis</taxon>
    </lineage>
</organism>
<dbReference type="CDD" id="cd07821">
    <property type="entry name" value="PYR_PYL_RCAR_like"/>
    <property type="match status" value="1"/>
</dbReference>